<dbReference type="EC" id="3.5.2.7" evidence="1 7"/>
<feature type="binding site" evidence="7">
    <location>
        <position position="320"/>
    </location>
    <ligand>
        <name>Fe(3+)</name>
        <dbReference type="ChEBI" id="CHEBI:29034"/>
    </ligand>
</feature>
<comment type="caution">
    <text evidence="9">The sequence shown here is derived from an EMBL/GenBank/DDBJ whole genome shotgun (WGS) entry which is preliminary data.</text>
</comment>
<keyword evidence="4 7" id="KW-0369">Histidine metabolism</keyword>
<dbReference type="RefSeq" id="WP_186507126.1">
    <property type="nucleotide sequence ID" value="NZ_JACNEP010000008.1"/>
</dbReference>
<evidence type="ECO:0000313" key="9">
    <source>
        <dbReference type="EMBL" id="MBC3766599.1"/>
    </source>
</evidence>
<dbReference type="FunFam" id="3.20.20.140:FF:000007">
    <property type="entry name" value="Imidazolonepropionase"/>
    <property type="match status" value="1"/>
</dbReference>
<protein>
    <recommendedName>
        <fullName evidence="1 7">Imidazolonepropionase</fullName>
        <ecNumber evidence="1 7">3.5.2.7</ecNumber>
    </recommendedName>
    <alternativeName>
        <fullName evidence="7">Imidazolone-5-propionate hydrolase</fullName>
    </alternativeName>
</protein>
<dbReference type="PANTHER" id="PTHR42752:SF1">
    <property type="entry name" value="IMIDAZOLONEPROPIONASE-RELATED"/>
    <property type="match status" value="1"/>
</dbReference>
<accession>A0A8J6LZF2</accession>
<evidence type="ECO:0000313" key="10">
    <source>
        <dbReference type="Proteomes" id="UP000601768"/>
    </source>
</evidence>
<dbReference type="UniPathway" id="UPA00379">
    <property type="reaction ID" value="UER00551"/>
</dbReference>
<evidence type="ECO:0000256" key="4">
    <source>
        <dbReference type="ARBA" id="ARBA00022808"/>
    </source>
</evidence>
<comment type="subcellular location">
    <subcellularLocation>
        <location evidence="7">Cytoplasm</location>
    </subcellularLocation>
</comment>
<dbReference type="Pfam" id="PF01979">
    <property type="entry name" value="Amidohydro_1"/>
    <property type="match status" value="1"/>
</dbReference>
<comment type="pathway">
    <text evidence="7">Amino-acid degradation; L-histidine degradation into L-glutamate; N-formimidoyl-L-glutamate from L-histidine: step 3/3.</text>
</comment>
<feature type="binding site" evidence="7">
    <location>
        <position position="248"/>
    </location>
    <ligand>
        <name>4-imidazolone-5-propanoate</name>
        <dbReference type="ChEBI" id="CHEBI:77893"/>
    </ligand>
</feature>
<reference evidence="9" key="1">
    <citation type="journal article" date="2018" name="Int. J. Syst. Evol. Microbiol.">
        <title>Neptunicella marina gen. nov., sp. nov., isolated from surface seawater.</title>
        <authorList>
            <person name="Liu X."/>
            <person name="Lai Q."/>
            <person name="Du Y."/>
            <person name="Zhang X."/>
            <person name="Liu Z."/>
            <person name="Sun F."/>
            <person name="Shao Z."/>
        </authorList>
    </citation>
    <scope>NUCLEOTIDE SEQUENCE</scope>
    <source>
        <strain evidence="9">S27-2</strain>
    </source>
</reference>
<feature type="binding site" evidence="7">
    <location>
        <position position="77"/>
    </location>
    <ligand>
        <name>Fe(3+)</name>
        <dbReference type="ChEBI" id="CHEBI:29034"/>
    </ligand>
</feature>
<dbReference type="CDD" id="cd01296">
    <property type="entry name" value="Imidazolone-5PH"/>
    <property type="match status" value="1"/>
</dbReference>
<feature type="binding site" evidence="7">
    <location>
        <position position="324"/>
    </location>
    <ligand>
        <name>N-formimidoyl-L-glutamate</name>
        <dbReference type="ChEBI" id="CHEBI:58928"/>
    </ligand>
</feature>
<comment type="catalytic activity">
    <reaction evidence="7">
        <text>4-imidazolone-5-propanoate + H2O = N-formimidoyl-L-glutamate</text>
        <dbReference type="Rhea" id="RHEA:23660"/>
        <dbReference type="ChEBI" id="CHEBI:15377"/>
        <dbReference type="ChEBI" id="CHEBI:58928"/>
        <dbReference type="ChEBI" id="CHEBI:77893"/>
        <dbReference type="EC" id="3.5.2.7"/>
    </reaction>
</comment>
<feature type="binding site" evidence="7">
    <location>
        <position position="180"/>
    </location>
    <ligand>
        <name>4-imidazolone-5-propanoate</name>
        <dbReference type="ChEBI" id="CHEBI:77893"/>
    </ligand>
</feature>
<dbReference type="InterPro" id="IPR005920">
    <property type="entry name" value="HutI"/>
</dbReference>
<evidence type="ECO:0000259" key="8">
    <source>
        <dbReference type="Pfam" id="PF01979"/>
    </source>
</evidence>
<dbReference type="AlphaFoldDB" id="A0A8J6LZF2"/>
<gene>
    <name evidence="7" type="primary">hutI</name>
    <name evidence="9" type="ORF">H8B19_11985</name>
</gene>
<comment type="similarity">
    <text evidence="7">Belongs to the metallo-dependent hydrolases superfamily. HutI family.</text>
</comment>
<feature type="binding site" evidence="7">
    <location>
        <position position="77"/>
    </location>
    <ligand>
        <name>Zn(2+)</name>
        <dbReference type="ChEBI" id="CHEBI:29105"/>
    </ligand>
</feature>
<keyword evidence="5 7" id="KW-0862">Zinc</keyword>
<dbReference type="SUPFAM" id="SSF51338">
    <property type="entry name" value="Composite domain of metallo-dependent hydrolases"/>
    <property type="match status" value="1"/>
</dbReference>
<reference evidence="9" key="2">
    <citation type="submission" date="2020-08" db="EMBL/GenBank/DDBJ databases">
        <authorList>
            <person name="Lai Q."/>
        </authorList>
    </citation>
    <scope>NUCLEOTIDE SEQUENCE</scope>
    <source>
        <strain evidence="9">S27-2</strain>
    </source>
</reference>
<feature type="binding site" evidence="7">
    <location>
        <position position="75"/>
    </location>
    <ligand>
        <name>Zn(2+)</name>
        <dbReference type="ChEBI" id="CHEBI:29105"/>
    </ligand>
</feature>
<feature type="binding site" evidence="7">
    <location>
        <position position="147"/>
    </location>
    <ligand>
        <name>4-imidazolone-5-propanoate</name>
        <dbReference type="ChEBI" id="CHEBI:77893"/>
    </ligand>
</feature>
<dbReference type="SUPFAM" id="SSF51556">
    <property type="entry name" value="Metallo-dependent hydrolases"/>
    <property type="match status" value="1"/>
</dbReference>
<dbReference type="InterPro" id="IPR011059">
    <property type="entry name" value="Metal-dep_hydrolase_composite"/>
</dbReference>
<dbReference type="NCBIfam" id="TIGR01224">
    <property type="entry name" value="hutI"/>
    <property type="match status" value="1"/>
</dbReference>
<dbReference type="GO" id="GO:0050480">
    <property type="term" value="F:imidazolonepropionase activity"/>
    <property type="evidence" value="ECO:0007669"/>
    <property type="project" value="UniProtKB-UniRule"/>
</dbReference>
<feature type="binding site" evidence="7">
    <location>
        <position position="75"/>
    </location>
    <ligand>
        <name>Fe(3+)</name>
        <dbReference type="ChEBI" id="CHEBI:29034"/>
    </ligand>
</feature>
<keyword evidence="6 7" id="KW-0408">Iron</keyword>
<feature type="binding site" evidence="7">
    <location>
        <position position="84"/>
    </location>
    <ligand>
        <name>4-imidazolone-5-propanoate</name>
        <dbReference type="ChEBI" id="CHEBI:77893"/>
    </ligand>
</feature>
<feature type="binding site" evidence="7">
    <location>
        <position position="320"/>
    </location>
    <ligand>
        <name>Zn(2+)</name>
        <dbReference type="ChEBI" id="CHEBI:29105"/>
    </ligand>
</feature>
<evidence type="ECO:0000256" key="3">
    <source>
        <dbReference type="ARBA" id="ARBA00022801"/>
    </source>
</evidence>
<dbReference type="EMBL" id="JACNEP010000008">
    <property type="protein sequence ID" value="MBC3766599.1"/>
    <property type="molecule type" value="Genomic_DNA"/>
</dbReference>
<keyword evidence="3 7" id="KW-0378">Hydrolase</keyword>
<sequence length="415" mass="44676">MSLILSADTLLIGVNLASFASNGQPYGIIEDAAVVIFEDNINWVGKAAELPELSGDFVEVSLGGKWLTPGLIDCHTHLVFAGNRADEFEQRLQGVSYADIAKQGGGIAKTVAATRDASEQQLLSMALKSAQTLLEQGVTTIEVKSGYGLDLATESKMLQVARQIDSLLPVTIKTTFLGAHALAPEYKERADDYIELVCENMLPAIAQQNLADAVDVFCESIGFTLEQTKRIFEKASQLGLPVKLHAEQLTNLGGSELAASFNALSVDHIEFLDEAGVKAIAQSGTVATLLPGAFYFLKETQKPPVELLRQYKVPMAIATDFNPGSSPICNLPLMINMACTLFALTPEEALQGVTLNAAKALGLDEMLGSIETGKQADLVCWDIQHPNQLAYMVGTHKPLHIWQKGKQLSLHKGAK</sequence>
<proteinExistence type="inferred from homology"/>
<dbReference type="InterPro" id="IPR032466">
    <property type="entry name" value="Metal_Hydrolase"/>
</dbReference>
<comment type="function">
    <text evidence="7">Catalyzes the hydrolytic cleavage of the carbon-nitrogen bond in imidazolone-5-propanoate to yield N-formimidoyl-L-glutamate. It is the third step in the universal histidine degradation pathway.</text>
</comment>
<comment type="cofactor">
    <cofactor evidence="7">
        <name>Zn(2+)</name>
        <dbReference type="ChEBI" id="CHEBI:29105"/>
    </cofactor>
    <cofactor evidence="7">
        <name>Fe(3+)</name>
        <dbReference type="ChEBI" id="CHEBI:29034"/>
    </cofactor>
    <text evidence="7">Binds 1 zinc or iron ion per subunit.</text>
</comment>
<name>A0A8J6LZF2_9ALTE</name>
<keyword evidence="7" id="KW-0963">Cytoplasm</keyword>
<dbReference type="GO" id="GO:0019556">
    <property type="term" value="P:L-histidine catabolic process to glutamate and formamide"/>
    <property type="evidence" value="ECO:0007669"/>
    <property type="project" value="UniProtKB-UniRule"/>
</dbReference>
<dbReference type="GO" id="GO:0008270">
    <property type="term" value="F:zinc ion binding"/>
    <property type="evidence" value="ECO:0007669"/>
    <property type="project" value="UniProtKB-UniRule"/>
</dbReference>
<dbReference type="Proteomes" id="UP000601768">
    <property type="component" value="Unassembled WGS sequence"/>
</dbReference>
<dbReference type="Gene3D" id="2.30.40.10">
    <property type="entry name" value="Urease, subunit C, domain 1"/>
    <property type="match status" value="1"/>
</dbReference>
<dbReference type="PANTHER" id="PTHR42752">
    <property type="entry name" value="IMIDAZOLONEPROPIONASE"/>
    <property type="match status" value="1"/>
</dbReference>
<dbReference type="Gene3D" id="3.20.20.140">
    <property type="entry name" value="Metal-dependent hydrolases"/>
    <property type="match status" value="1"/>
</dbReference>
<keyword evidence="2 7" id="KW-0479">Metal-binding</keyword>
<organism evidence="9 10">
    <name type="scientific">Neptunicella marina</name>
    <dbReference type="NCBI Taxonomy" id="2125989"/>
    <lineage>
        <taxon>Bacteria</taxon>
        <taxon>Pseudomonadati</taxon>
        <taxon>Pseudomonadota</taxon>
        <taxon>Gammaproteobacteria</taxon>
        <taxon>Alteromonadales</taxon>
        <taxon>Alteromonadaceae</taxon>
        <taxon>Neptunicella</taxon>
    </lineage>
</organism>
<evidence type="ECO:0000256" key="7">
    <source>
        <dbReference type="HAMAP-Rule" id="MF_00372"/>
    </source>
</evidence>
<evidence type="ECO:0000256" key="5">
    <source>
        <dbReference type="ARBA" id="ARBA00022833"/>
    </source>
</evidence>
<feature type="domain" description="Amidohydrolase-related" evidence="8">
    <location>
        <begin position="67"/>
        <end position="405"/>
    </location>
</feature>
<dbReference type="HAMAP" id="MF_00372">
    <property type="entry name" value="HutI"/>
    <property type="match status" value="1"/>
</dbReference>
<feature type="binding site" evidence="7">
    <location>
        <position position="325"/>
    </location>
    <ligand>
        <name>4-imidazolone-5-propanoate</name>
        <dbReference type="ChEBI" id="CHEBI:77893"/>
    </ligand>
</feature>
<dbReference type="InterPro" id="IPR006680">
    <property type="entry name" value="Amidohydro-rel"/>
</dbReference>
<evidence type="ECO:0000256" key="1">
    <source>
        <dbReference type="ARBA" id="ARBA00012864"/>
    </source>
</evidence>
<feature type="binding site" evidence="7">
    <location>
        <position position="245"/>
    </location>
    <ligand>
        <name>Fe(3+)</name>
        <dbReference type="ChEBI" id="CHEBI:29034"/>
    </ligand>
</feature>
<evidence type="ECO:0000256" key="2">
    <source>
        <dbReference type="ARBA" id="ARBA00022723"/>
    </source>
</evidence>
<dbReference type="GO" id="GO:0005737">
    <property type="term" value="C:cytoplasm"/>
    <property type="evidence" value="ECO:0007669"/>
    <property type="project" value="UniProtKB-SubCell"/>
</dbReference>
<feature type="binding site" evidence="7">
    <location>
        <position position="322"/>
    </location>
    <ligand>
        <name>N-formimidoyl-L-glutamate</name>
        <dbReference type="ChEBI" id="CHEBI:58928"/>
    </ligand>
</feature>
<feature type="binding site" evidence="7">
    <location>
        <position position="147"/>
    </location>
    <ligand>
        <name>N-formimidoyl-L-glutamate</name>
        <dbReference type="ChEBI" id="CHEBI:58928"/>
    </ligand>
</feature>
<keyword evidence="10" id="KW-1185">Reference proteome</keyword>
<evidence type="ECO:0000256" key="6">
    <source>
        <dbReference type="ARBA" id="ARBA00023004"/>
    </source>
</evidence>
<feature type="binding site" evidence="7">
    <location>
        <position position="245"/>
    </location>
    <ligand>
        <name>Zn(2+)</name>
        <dbReference type="ChEBI" id="CHEBI:29105"/>
    </ligand>
</feature>
<dbReference type="GO" id="GO:0005506">
    <property type="term" value="F:iron ion binding"/>
    <property type="evidence" value="ECO:0007669"/>
    <property type="project" value="UniProtKB-UniRule"/>
</dbReference>
<dbReference type="GO" id="GO:0019557">
    <property type="term" value="P:L-histidine catabolic process to glutamate and formate"/>
    <property type="evidence" value="ECO:0007669"/>
    <property type="project" value="UniProtKB-UniPathway"/>
</dbReference>